<dbReference type="OrthoDB" id="3212792at2"/>
<sequence length="131" mass="13825">MSVEISNPAELHDPTGFGYSHLARVSGELVLIAGQYDSDADGHTTTEDFAGQVARAFENLGTALRSAGLGYADVAQLRTFIVDHDLDKLTVLGAKIAEIWGDTPPVQTLLGVASLALPGMLFEVDAVAVRD</sequence>
<reference evidence="1" key="1">
    <citation type="submission" date="2016-11" db="EMBL/GenBank/DDBJ databases">
        <authorList>
            <person name="Jaros S."/>
            <person name="Januszkiewicz K."/>
            <person name="Wedrychowicz H."/>
        </authorList>
    </citation>
    <scope>NUCLEOTIDE SEQUENCE [LARGE SCALE GENOMIC DNA]</scope>
    <source>
        <strain evidence="1">Y48</strain>
    </source>
</reference>
<dbReference type="AlphaFoldDB" id="A0A1J0VNE4"/>
<proteinExistence type="predicted"/>
<dbReference type="RefSeq" id="WP_071926716.1">
    <property type="nucleotide sequence ID" value="NZ_CP018082.1"/>
</dbReference>
<gene>
    <name evidence="1" type="ORF">BOX37_05615</name>
</gene>
<protein>
    <submittedName>
        <fullName evidence="1">Endoribonuclease L-PSP</fullName>
    </submittedName>
</protein>
<organism evidence="1 2">
    <name type="scientific">Nocardia mangyaensis</name>
    <dbReference type="NCBI Taxonomy" id="2213200"/>
    <lineage>
        <taxon>Bacteria</taxon>
        <taxon>Bacillati</taxon>
        <taxon>Actinomycetota</taxon>
        <taxon>Actinomycetes</taxon>
        <taxon>Mycobacteriales</taxon>
        <taxon>Nocardiaceae</taxon>
        <taxon>Nocardia</taxon>
    </lineage>
</organism>
<dbReference type="KEGG" id="nsl:BOX37_05615"/>
<dbReference type="PANTHER" id="PTHR43857:SF1">
    <property type="entry name" value="YJGH FAMILY PROTEIN"/>
    <property type="match status" value="1"/>
</dbReference>
<evidence type="ECO:0000313" key="1">
    <source>
        <dbReference type="EMBL" id="APE33533.1"/>
    </source>
</evidence>
<dbReference type="Pfam" id="PF01042">
    <property type="entry name" value="Ribonuc_L-PSP"/>
    <property type="match status" value="1"/>
</dbReference>
<name>A0A1J0VNE4_9NOCA</name>
<dbReference type="InterPro" id="IPR035959">
    <property type="entry name" value="RutC-like_sf"/>
</dbReference>
<dbReference type="EMBL" id="CP018082">
    <property type="protein sequence ID" value="APE33533.1"/>
    <property type="molecule type" value="Genomic_DNA"/>
</dbReference>
<dbReference type="Gene3D" id="3.30.1330.40">
    <property type="entry name" value="RutC-like"/>
    <property type="match status" value="1"/>
</dbReference>
<dbReference type="Proteomes" id="UP000183810">
    <property type="component" value="Chromosome"/>
</dbReference>
<keyword evidence="2" id="KW-1185">Reference proteome</keyword>
<dbReference type="InterPro" id="IPR006175">
    <property type="entry name" value="YjgF/YER057c/UK114"/>
</dbReference>
<accession>A0A1J0VNE4</accession>
<evidence type="ECO:0000313" key="2">
    <source>
        <dbReference type="Proteomes" id="UP000183810"/>
    </source>
</evidence>
<dbReference type="PANTHER" id="PTHR43857">
    <property type="entry name" value="BLR7761 PROTEIN"/>
    <property type="match status" value="1"/>
</dbReference>
<dbReference type="SUPFAM" id="SSF55298">
    <property type="entry name" value="YjgF-like"/>
    <property type="match status" value="1"/>
</dbReference>